<sequence length="161" mass="17996">MQLGLQAQGGYQKYFNSFIGMAYYSYFGFRYLYMGVDSNSLSDLNRYNLGIGGNLLFNLYSKIKKPKVGHAKIQAYGLFAGLLGIVNFWNANFIGGSLTCHNANLDAVFGLSIRVDKFKWSLGVHIPLIDEIRTIGSGGNSLTLMDNYKSADLFMNFTTFF</sequence>
<keyword evidence="3" id="KW-1185">Reference proteome</keyword>
<evidence type="ECO:0000313" key="2">
    <source>
        <dbReference type="EMBL" id="BCZ17520.1"/>
    </source>
</evidence>
<feature type="transmembrane region" description="Helical" evidence="1">
    <location>
        <begin position="14"/>
        <end position="33"/>
    </location>
</feature>
<proteinExistence type="predicted"/>
<evidence type="ECO:0000313" key="3">
    <source>
        <dbReference type="Proteomes" id="UP000826775"/>
    </source>
</evidence>
<dbReference type="EMBL" id="AP024814">
    <property type="protein sequence ID" value="BCZ17520.1"/>
    <property type="molecule type" value="Genomic_DNA"/>
</dbReference>
<organism evidence="2 3">
    <name type="scientific">Helicobacter gastrocanis</name>
    <dbReference type="NCBI Taxonomy" id="2849641"/>
    <lineage>
        <taxon>Bacteria</taxon>
        <taxon>Pseudomonadati</taxon>
        <taxon>Campylobacterota</taxon>
        <taxon>Epsilonproteobacteria</taxon>
        <taxon>Campylobacterales</taxon>
        <taxon>Helicobacteraceae</taxon>
        <taxon>Helicobacter</taxon>
    </lineage>
</organism>
<name>A0ABM7SAC4_9HELI</name>
<accession>A0ABM7SAC4</accession>
<evidence type="ECO:0000256" key="1">
    <source>
        <dbReference type="SAM" id="Phobius"/>
    </source>
</evidence>
<reference evidence="2 3" key="1">
    <citation type="submission" date="2021-07" db="EMBL/GenBank/DDBJ databases">
        <title>Novel Helicobacter sp. Isolated from a dog.</title>
        <authorList>
            <person name="Rimbara E."/>
            <person name="Suzuki M."/>
        </authorList>
    </citation>
    <scope>NUCLEOTIDE SEQUENCE [LARGE SCALE GENOMIC DNA]</scope>
    <source>
        <strain evidence="3">NHP19-003</strain>
    </source>
</reference>
<dbReference type="Proteomes" id="UP000826775">
    <property type="component" value="Chromosome"/>
</dbReference>
<dbReference type="RefSeq" id="WP_260320680.1">
    <property type="nucleotide sequence ID" value="NZ_AP024814.1"/>
</dbReference>
<protein>
    <recommendedName>
        <fullName evidence="4">Outer membrane protein</fullName>
    </recommendedName>
</protein>
<feature type="transmembrane region" description="Helical" evidence="1">
    <location>
        <begin position="73"/>
        <end position="91"/>
    </location>
</feature>
<evidence type="ECO:0008006" key="4">
    <source>
        <dbReference type="Google" id="ProtNLM"/>
    </source>
</evidence>
<gene>
    <name evidence="2" type="ORF">NHP190003_08020</name>
</gene>
<keyword evidence="1" id="KW-0472">Membrane</keyword>
<keyword evidence="1" id="KW-1133">Transmembrane helix</keyword>
<keyword evidence="1" id="KW-0812">Transmembrane</keyword>